<dbReference type="Pfam" id="PF00211">
    <property type="entry name" value="Guanylate_cyc"/>
    <property type="match status" value="1"/>
</dbReference>
<proteinExistence type="inferred from homology"/>
<evidence type="ECO:0000256" key="3">
    <source>
        <dbReference type="ARBA" id="ARBA00022475"/>
    </source>
</evidence>
<dbReference type="CDD" id="cd07302">
    <property type="entry name" value="CHD"/>
    <property type="match status" value="1"/>
</dbReference>
<dbReference type="SMART" id="SM01080">
    <property type="entry name" value="CHASE2"/>
    <property type="match status" value="1"/>
</dbReference>
<feature type="transmembrane region" description="Helical" evidence="7">
    <location>
        <begin position="12"/>
        <end position="31"/>
    </location>
</feature>
<dbReference type="SUPFAM" id="SSF55073">
    <property type="entry name" value="Nucleotide cyclase"/>
    <property type="match status" value="1"/>
</dbReference>
<dbReference type="InterPro" id="IPR029787">
    <property type="entry name" value="Nucleotide_cyclase"/>
</dbReference>
<dbReference type="Pfam" id="PF05226">
    <property type="entry name" value="CHASE2"/>
    <property type="match status" value="1"/>
</dbReference>
<comment type="subcellular location">
    <subcellularLocation>
        <location evidence="1">Cell envelope</location>
    </subcellularLocation>
</comment>
<dbReference type="Proteomes" id="UP000650524">
    <property type="component" value="Unassembled WGS sequence"/>
</dbReference>
<evidence type="ECO:0000256" key="7">
    <source>
        <dbReference type="SAM" id="Phobius"/>
    </source>
</evidence>
<comment type="caution">
    <text evidence="9">The sequence shown here is derived from an EMBL/GenBank/DDBJ whole genome shotgun (WGS) entry which is preliminary data.</text>
</comment>
<name>A0A8J6MX72_9DELT</name>
<evidence type="ECO:0000313" key="9">
    <source>
        <dbReference type="EMBL" id="MBC8176517.1"/>
    </source>
</evidence>
<evidence type="ECO:0000259" key="8">
    <source>
        <dbReference type="PROSITE" id="PS50125"/>
    </source>
</evidence>
<gene>
    <name evidence="9" type="ORF">H8E19_03855</name>
</gene>
<protein>
    <submittedName>
        <fullName evidence="9">Adenylate/guanylate cyclase domain-containing protein</fullName>
    </submittedName>
</protein>
<sequence length="687" mass="77673">MIKKESRIVVPLGIVLLCSIAAILLMQLPFFHTLEYKTIDWRIRFRSPDKSFGKDVMAILLDEAIMDQFPCRSPVPRGMLAKLIQIADEGGARFIGLDIFLKNLTSEDKDNELLSAIKESGKVVLVSALREEDGRYRLDLPHKEFLNAASATGVADFPIDPIDQRIRELQVYYEVEGKTVPALSSSLFLLDQGEEVKSSKLVGMERFSEKWPSMNLDSLNRIFINYQGPPASSQPDRNIIKTLPASAVLTGLIPKAWFKNKFVLIGAGYTDNTDAYRTPFYSRLYDYAMTPGVEIHANALATILDGKTITTLPAAVSFMIILFFSLTLLLLERWFNTIISAIALAILCSGYSVFCLVFFERTNLILPMIPLLAGLILTFISITVYRTLTEGRQKRWIKKTFQMYLSPEFVNILLKRPDLLSLGGEEKELTVLFSDLKGFTSLSEIMPPSDLVSLLNEYLDGMTQIIFDHGGTLDKYEGDAVMAFWGAPLEDHEHASKAVAAALEMSRFSDSLSLKFQDEGRPAIKTRFGLNTGRVIVGNIGSQKRFDYTIIGDGVNLASRLENANKQYGTYLMISHSTYTLVRDHFMVRVLDNLRVKGKKRPVKVYEVLGRLNDRHELEFKKMLDCYLQGFLAYTKSEWKEALRLFEEGLGLKPDDGPTLTYIERCRYFLDNPPDDSWDGVFRLTTK</sequence>
<feature type="transmembrane region" description="Helical" evidence="7">
    <location>
        <begin position="312"/>
        <end position="331"/>
    </location>
</feature>
<dbReference type="PANTHER" id="PTHR43081">
    <property type="entry name" value="ADENYLATE CYCLASE, TERMINAL-DIFFERENTIATION SPECIFIC-RELATED"/>
    <property type="match status" value="1"/>
</dbReference>
<dbReference type="GO" id="GO:0030313">
    <property type="term" value="C:cell envelope"/>
    <property type="evidence" value="ECO:0007669"/>
    <property type="project" value="UniProtKB-SubCell"/>
</dbReference>
<dbReference type="SMART" id="SM00044">
    <property type="entry name" value="CYCc"/>
    <property type="match status" value="1"/>
</dbReference>
<evidence type="ECO:0000256" key="6">
    <source>
        <dbReference type="ARBA" id="ARBA00023136"/>
    </source>
</evidence>
<dbReference type="Gene3D" id="3.30.70.1230">
    <property type="entry name" value="Nucleotide cyclase"/>
    <property type="match status" value="1"/>
</dbReference>
<reference evidence="9 10" key="1">
    <citation type="submission" date="2020-08" db="EMBL/GenBank/DDBJ databases">
        <title>Bridging the membrane lipid divide: bacteria of the FCB group superphylum have the potential to synthesize archaeal ether lipids.</title>
        <authorList>
            <person name="Villanueva L."/>
            <person name="Von Meijenfeldt F.A.B."/>
            <person name="Westbye A.B."/>
            <person name="Yadav S."/>
            <person name="Hopmans E.C."/>
            <person name="Dutilh B.E."/>
            <person name="Sinninghe Damste J.S."/>
        </authorList>
    </citation>
    <scope>NUCLEOTIDE SEQUENCE [LARGE SCALE GENOMIC DNA]</scope>
    <source>
        <strain evidence="9">NIOZ-UU27</strain>
    </source>
</reference>
<dbReference type="InterPro" id="IPR007890">
    <property type="entry name" value="CHASE2"/>
</dbReference>
<evidence type="ECO:0000256" key="4">
    <source>
        <dbReference type="ARBA" id="ARBA00022692"/>
    </source>
</evidence>
<keyword evidence="3" id="KW-1003">Cell membrane</keyword>
<feature type="transmembrane region" description="Helical" evidence="7">
    <location>
        <begin position="338"/>
        <end position="359"/>
    </location>
</feature>
<dbReference type="PROSITE" id="PS50125">
    <property type="entry name" value="GUANYLATE_CYCLASE_2"/>
    <property type="match status" value="1"/>
</dbReference>
<feature type="transmembrane region" description="Helical" evidence="7">
    <location>
        <begin position="365"/>
        <end position="388"/>
    </location>
</feature>
<evidence type="ECO:0000256" key="2">
    <source>
        <dbReference type="ARBA" id="ARBA00005381"/>
    </source>
</evidence>
<accession>A0A8J6MX72</accession>
<keyword evidence="4 7" id="KW-0812">Transmembrane</keyword>
<comment type="similarity">
    <text evidence="2">Belongs to the adenylyl cyclase class-3 family.</text>
</comment>
<dbReference type="AlphaFoldDB" id="A0A8J6MX72"/>
<dbReference type="InterPro" id="IPR050697">
    <property type="entry name" value="Adenylyl/Guanylyl_Cyclase_3/4"/>
</dbReference>
<evidence type="ECO:0000256" key="1">
    <source>
        <dbReference type="ARBA" id="ARBA00004196"/>
    </source>
</evidence>
<feature type="domain" description="Guanylate cyclase" evidence="8">
    <location>
        <begin position="430"/>
        <end position="562"/>
    </location>
</feature>
<evidence type="ECO:0000256" key="5">
    <source>
        <dbReference type="ARBA" id="ARBA00022989"/>
    </source>
</evidence>
<dbReference type="GO" id="GO:0035556">
    <property type="term" value="P:intracellular signal transduction"/>
    <property type="evidence" value="ECO:0007669"/>
    <property type="project" value="InterPro"/>
</dbReference>
<dbReference type="GO" id="GO:0004016">
    <property type="term" value="F:adenylate cyclase activity"/>
    <property type="evidence" value="ECO:0007669"/>
    <property type="project" value="UniProtKB-ARBA"/>
</dbReference>
<dbReference type="PANTHER" id="PTHR43081:SF1">
    <property type="entry name" value="ADENYLATE CYCLASE, TERMINAL-DIFFERENTIATION SPECIFIC"/>
    <property type="match status" value="1"/>
</dbReference>
<keyword evidence="6 7" id="KW-0472">Membrane</keyword>
<dbReference type="InterPro" id="IPR001054">
    <property type="entry name" value="A/G_cyclase"/>
</dbReference>
<organism evidence="9 10">
    <name type="scientific">Candidatus Desulfacyla euxinica</name>
    <dbReference type="NCBI Taxonomy" id="2841693"/>
    <lineage>
        <taxon>Bacteria</taxon>
        <taxon>Deltaproteobacteria</taxon>
        <taxon>Candidatus Desulfacyla</taxon>
    </lineage>
</organism>
<keyword evidence="5 7" id="KW-1133">Transmembrane helix</keyword>
<evidence type="ECO:0000313" key="10">
    <source>
        <dbReference type="Proteomes" id="UP000650524"/>
    </source>
</evidence>
<dbReference type="GO" id="GO:0006171">
    <property type="term" value="P:cAMP biosynthetic process"/>
    <property type="evidence" value="ECO:0007669"/>
    <property type="project" value="TreeGrafter"/>
</dbReference>
<dbReference type="EMBL" id="JACNJD010000141">
    <property type="protein sequence ID" value="MBC8176517.1"/>
    <property type="molecule type" value="Genomic_DNA"/>
</dbReference>
<dbReference type="FunFam" id="3.30.70.1230:FF:000016">
    <property type="entry name" value="Adenylate/guanylate cyclase domain-containing protein"/>
    <property type="match status" value="1"/>
</dbReference>